<dbReference type="EMBL" id="JAWIIV010000012">
    <property type="protein sequence ID" value="MEC4720645.1"/>
    <property type="molecule type" value="Genomic_DNA"/>
</dbReference>
<dbReference type="InterPro" id="IPR052158">
    <property type="entry name" value="INH-QAR"/>
</dbReference>
<comment type="caution">
    <text evidence="5">The sequence shown here is derived from an EMBL/GenBank/DDBJ whole genome shotgun (WGS) entry which is preliminary data.</text>
</comment>
<gene>
    <name evidence="5" type="ORF">RY831_15885</name>
</gene>
<dbReference type="SMART" id="SM00342">
    <property type="entry name" value="HTH_ARAC"/>
    <property type="match status" value="1"/>
</dbReference>
<evidence type="ECO:0000313" key="5">
    <source>
        <dbReference type="EMBL" id="MEC4720645.1"/>
    </source>
</evidence>
<sequence length="325" mass="35133">MPKLIAILVYDKVQILDVTGPAAVFAAANDACSSPHYDVRIVSTGGGPVKSGSAAVLMSDPLTEVAPDEVDVLLVAGGDEEALLGLAGQPDLRSWMEQAHRRAARFGSVCTGALLLARLGLLAGRKVATHWSACAWLSEHFPEVQVDADALYVEDGSIWTSAGVTTGIDMCLAMVERDLGAAAANRIAERLVLYARRPGYQSQFSPMLRLQSRAGAPFSELLEWMAAHLDQPLDVPQLAARMAMSERSFYRRFTEAAGETPARMVETLRLDRARELLATPASLKQIAAQSGFGTAARLSKAFERRFGVSPLLFRETHRRAGERKA</sequence>
<dbReference type="RefSeq" id="WP_326507357.1">
    <property type="nucleotide sequence ID" value="NZ_JAWIIV010000012.1"/>
</dbReference>
<dbReference type="CDD" id="cd03137">
    <property type="entry name" value="GATase1_AraC_1"/>
    <property type="match status" value="1"/>
</dbReference>
<dbReference type="Pfam" id="PF01965">
    <property type="entry name" value="DJ-1_PfpI"/>
    <property type="match status" value="1"/>
</dbReference>
<evidence type="ECO:0000256" key="1">
    <source>
        <dbReference type="ARBA" id="ARBA00023015"/>
    </source>
</evidence>
<dbReference type="PROSITE" id="PS00041">
    <property type="entry name" value="HTH_ARAC_FAMILY_1"/>
    <property type="match status" value="1"/>
</dbReference>
<keyword evidence="1" id="KW-0805">Transcription regulation</keyword>
<name>A0ABU6JAT2_9BURK</name>
<feature type="domain" description="HTH araC/xylS-type" evidence="4">
    <location>
        <begin position="219"/>
        <end position="316"/>
    </location>
</feature>
<dbReference type="PANTHER" id="PTHR43130:SF3">
    <property type="entry name" value="HTH-TYPE TRANSCRIPTIONAL REGULATOR RV1931C"/>
    <property type="match status" value="1"/>
</dbReference>
<dbReference type="SUPFAM" id="SSF52317">
    <property type="entry name" value="Class I glutamine amidotransferase-like"/>
    <property type="match status" value="1"/>
</dbReference>
<dbReference type="Proteomes" id="UP001352263">
    <property type="component" value="Unassembled WGS sequence"/>
</dbReference>
<keyword evidence="2" id="KW-0238">DNA-binding</keyword>
<accession>A0ABU6JAT2</accession>
<dbReference type="Gene3D" id="3.40.50.880">
    <property type="match status" value="1"/>
</dbReference>
<dbReference type="Pfam" id="PF12833">
    <property type="entry name" value="HTH_18"/>
    <property type="match status" value="1"/>
</dbReference>
<dbReference type="SUPFAM" id="SSF46689">
    <property type="entry name" value="Homeodomain-like"/>
    <property type="match status" value="2"/>
</dbReference>
<dbReference type="InterPro" id="IPR029062">
    <property type="entry name" value="Class_I_gatase-like"/>
</dbReference>
<reference evidence="5 6" key="1">
    <citation type="submission" date="2023-10" db="EMBL/GenBank/DDBJ databases">
        <title>Noviherbaspirillum sp. CPCC 100848 genome assembly.</title>
        <authorList>
            <person name="Li X.Y."/>
            <person name="Fang X.M."/>
        </authorList>
    </citation>
    <scope>NUCLEOTIDE SEQUENCE [LARGE SCALE GENOMIC DNA]</scope>
    <source>
        <strain evidence="5 6">CPCC 100848</strain>
    </source>
</reference>
<evidence type="ECO:0000256" key="2">
    <source>
        <dbReference type="ARBA" id="ARBA00023125"/>
    </source>
</evidence>
<keyword evidence="3" id="KW-0804">Transcription</keyword>
<dbReference type="InterPro" id="IPR018062">
    <property type="entry name" value="HTH_AraC-typ_CS"/>
</dbReference>
<evidence type="ECO:0000256" key="3">
    <source>
        <dbReference type="ARBA" id="ARBA00023163"/>
    </source>
</evidence>
<protein>
    <submittedName>
        <fullName evidence="5">DJ-1/PfpI family protein</fullName>
    </submittedName>
</protein>
<dbReference type="InterPro" id="IPR018060">
    <property type="entry name" value="HTH_AraC"/>
</dbReference>
<evidence type="ECO:0000259" key="4">
    <source>
        <dbReference type="PROSITE" id="PS01124"/>
    </source>
</evidence>
<dbReference type="PANTHER" id="PTHR43130">
    <property type="entry name" value="ARAC-FAMILY TRANSCRIPTIONAL REGULATOR"/>
    <property type="match status" value="1"/>
</dbReference>
<proteinExistence type="predicted"/>
<dbReference type="Gene3D" id="1.10.10.60">
    <property type="entry name" value="Homeodomain-like"/>
    <property type="match status" value="1"/>
</dbReference>
<keyword evidence="6" id="KW-1185">Reference proteome</keyword>
<dbReference type="PROSITE" id="PS01124">
    <property type="entry name" value="HTH_ARAC_FAMILY_2"/>
    <property type="match status" value="1"/>
</dbReference>
<organism evidence="5 6">
    <name type="scientific">Noviherbaspirillum album</name>
    <dbReference type="NCBI Taxonomy" id="3080276"/>
    <lineage>
        <taxon>Bacteria</taxon>
        <taxon>Pseudomonadati</taxon>
        <taxon>Pseudomonadota</taxon>
        <taxon>Betaproteobacteria</taxon>
        <taxon>Burkholderiales</taxon>
        <taxon>Oxalobacteraceae</taxon>
        <taxon>Noviherbaspirillum</taxon>
    </lineage>
</organism>
<dbReference type="InterPro" id="IPR009057">
    <property type="entry name" value="Homeodomain-like_sf"/>
</dbReference>
<dbReference type="InterPro" id="IPR002818">
    <property type="entry name" value="DJ-1/PfpI"/>
</dbReference>
<evidence type="ECO:0000313" key="6">
    <source>
        <dbReference type="Proteomes" id="UP001352263"/>
    </source>
</evidence>